<evidence type="ECO:0000256" key="12">
    <source>
        <dbReference type="ARBA" id="ARBA00023136"/>
    </source>
</evidence>
<comment type="function">
    <text evidence="13">Transport of potassium into the cell. Likely operates as a K(+):H(+) symporter.</text>
</comment>
<feature type="transmembrane region" description="Helical" evidence="13">
    <location>
        <begin position="408"/>
        <end position="431"/>
    </location>
</feature>
<feature type="transmembrane region" description="Helical" evidence="13">
    <location>
        <begin position="217"/>
        <end position="240"/>
    </location>
</feature>
<accession>A0ABS0S8J6</accession>
<evidence type="ECO:0000256" key="3">
    <source>
        <dbReference type="ARBA" id="ARBA00022448"/>
    </source>
</evidence>
<evidence type="ECO:0000256" key="2">
    <source>
        <dbReference type="ARBA" id="ARBA00007019"/>
    </source>
</evidence>
<organism evidence="17 18">
    <name type="scientific">Aquamicrobium zhengzhouense</name>
    <dbReference type="NCBI Taxonomy" id="2781738"/>
    <lineage>
        <taxon>Bacteria</taxon>
        <taxon>Pseudomonadati</taxon>
        <taxon>Pseudomonadota</taxon>
        <taxon>Alphaproteobacteria</taxon>
        <taxon>Hyphomicrobiales</taxon>
        <taxon>Phyllobacteriaceae</taxon>
        <taxon>Aquamicrobium</taxon>
    </lineage>
</organism>
<comment type="catalytic activity">
    <reaction evidence="13">
        <text>K(+)(in) + H(+)(in) = K(+)(out) + H(+)(out)</text>
        <dbReference type="Rhea" id="RHEA:28490"/>
        <dbReference type="ChEBI" id="CHEBI:15378"/>
        <dbReference type="ChEBI" id="CHEBI:29103"/>
    </reaction>
</comment>
<dbReference type="Pfam" id="PF22776">
    <property type="entry name" value="K_trans_C"/>
    <property type="match status" value="1"/>
</dbReference>
<proteinExistence type="inferred from homology"/>
<evidence type="ECO:0000256" key="5">
    <source>
        <dbReference type="ARBA" id="ARBA00022519"/>
    </source>
</evidence>
<feature type="transmembrane region" description="Helical" evidence="13">
    <location>
        <begin position="379"/>
        <end position="401"/>
    </location>
</feature>
<dbReference type="Pfam" id="PF02705">
    <property type="entry name" value="K_trans"/>
    <property type="match status" value="1"/>
</dbReference>
<evidence type="ECO:0000256" key="14">
    <source>
        <dbReference type="SAM" id="MobiDB-lite"/>
    </source>
</evidence>
<feature type="transmembrane region" description="Helical" evidence="13">
    <location>
        <begin position="351"/>
        <end position="373"/>
    </location>
</feature>
<feature type="transmembrane region" description="Helical" evidence="13">
    <location>
        <begin position="110"/>
        <end position="134"/>
    </location>
</feature>
<evidence type="ECO:0000256" key="9">
    <source>
        <dbReference type="ARBA" id="ARBA00022958"/>
    </source>
</evidence>
<keyword evidence="6 13" id="KW-0633">Potassium transport</keyword>
<feature type="transmembrane region" description="Helical" evidence="13">
    <location>
        <begin position="184"/>
        <end position="205"/>
    </location>
</feature>
<evidence type="ECO:0000256" key="11">
    <source>
        <dbReference type="ARBA" id="ARBA00023065"/>
    </source>
</evidence>
<sequence>MGEDWQESAETAQQQEHTHPVSSTGALTLGALGVVYGDIGTSPIYAFREAVRAATGDGPNTDSDILGILSLIVWSLTLIVAIKYMLIVLRADNRGEGGVLSLMALARHSAGRFSGLVVALGMVGAALFYGDAVVSPAISVLSAVEGLEVVTPAFNRWIIPIAVAILIGLFFVQKLGTAKVAKVFGPLTALWFVVLAGVGLYHIILNPTVLVALNPYYAIYFLFQHSGVAVVVFGAIFLAITGAETLYADLGHFGRKPIMLAWFILVFPALLLNYFGQGAYVLENHNSEQPLFEMMPEWGVLPFVILAMLATVIAGQAAITGAFSLTRQAIQLNLLPRLDVQHTSAEQSGQIYVPQINTFLLVGVVILVLAFGSSSALTAAYGIALSGAMVVTGLLLFFVIWKVWAKPLWLALSAMLPFFLIELAFFSSNLFKVKDGGWVTIAIAIVALILMATWRRGSRFLFEKTRKSEVPLTILTGSLAKKEMHLVDGTAVFLTGDPESAPTALLHSLKHYKVLHKSNIVLSLVTEDRPRVPESERAEIEEVNHLFTRVILKFGFMEQPNVPKALAQLRKKGLKFDIMTTSFFLSRRTLKPSANSGMPIWQDRLFIVMARNASEATAYFQIPTGRVVEIGTQVII</sequence>
<comment type="similarity">
    <text evidence="2 13">Belongs to the HAK/KUP transporter (TC 2.A.72) family.</text>
</comment>
<keyword evidence="10 13" id="KW-1133">Transmembrane helix</keyword>
<feature type="transmembrane region" description="Helical" evidence="13">
    <location>
        <begin position="300"/>
        <end position="325"/>
    </location>
</feature>
<evidence type="ECO:0000256" key="4">
    <source>
        <dbReference type="ARBA" id="ARBA00022475"/>
    </source>
</evidence>
<dbReference type="RefSeq" id="WP_198474055.1">
    <property type="nucleotide sequence ID" value="NZ_JADGMQ010000001.1"/>
</dbReference>
<keyword evidence="7 13" id="KW-0812">Transmembrane</keyword>
<evidence type="ECO:0000259" key="15">
    <source>
        <dbReference type="Pfam" id="PF02705"/>
    </source>
</evidence>
<feature type="domain" description="K+ potassium transporter C-terminal" evidence="16">
    <location>
        <begin position="489"/>
        <end position="636"/>
    </location>
</feature>
<feature type="transmembrane region" description="Helical" evidence="13">
    <location>
        <begin position="65"/>
        <end position="89"/>
    </location>
</feature>
<feature type="region of interest" description="Disordered" evidence="14">
    <location>
        <begin position="1"/>
        <end position="22"/>
    </location>
</feature>
<dbReference type="EMBL" id="JADGMQ010000001">
    <property type="protein sequence ID" value="MBI1619609.1"/>
    <property type="molecule type" value="Genomic_DNA"/>
</dbReference>
<evidence type="ECO:0000256" key="7">
    <source>
        <dbReference type="ARBA" id="ARBA00022692"/>
    </source>
</evidence>
<reference evidence="17 18" key="1">
    <citation type="submission" date="2020-10" db="EMBL/GenBank/DDBJ databases">
        <title>Aquamicrobium zhengzhouensis sp. nov., a exopolysaccharide producing bacterium isolated from farmland soil.</title>
        <authorList>
            <person name="Wang X."/>
        </authorList>
    </citation>
    <scope>NUCLEOTIDE SEQUENCE [LARGE SCALE GENOMIC DNA]</scope>
    <source>
        <strain evidence="18">cd-1</strain>
    </source>
</reference>
<feature type="transmembrane region" description="Helical" evidence="13">
    <location>
        <begin position="437"/>
        <end position="454"/>
    </location>
</feature>
<feature type="domain" description="K+ potassium transporter integral membrane" evidence="15">
    <location>
        <begin position="27"/>
        <end position="475"/>
    </location>
</feature>
<gene>
    <name evidence="13" type="primary">kup</name>
    <name evidence="17" type="ORF">IOD40_02865</name>
</gene>
<feature type="transmembrane region" description="Helical" evidence="13">
    <location>
        <begin position="260"/>
        <end position="280"/>
    </location>
</feature>
<evidence type="ECO:0000256" key="1">
    <source>
        <dbReference type="ARBA" id="ARBA00004141"/>
    </source>
</evidence>
<evidence type="ECO:0000256" key="10">
    <source>
        <dbReference type="ARBA" id="ARBA00022989"/>
    </source>
</evidence>
<keyword evidence="5" id="KW-0997">Cell inner membrane</keyword>
<dbReference type="InterPro" id="IPR023051">
    <property type="entry name" value="Kup"/>
</dbReference>
<keyword evidence="18" id="KW-1185">Reference proteome</keyword>
<dbReference type="InterPro" id="IPR053951">
    <property type="entry name" value="K_trans_N"/>
</dbReference>
<keyword evidence="12 13" id="KW-0472">Membrane</keyword>
<feature type="compositionally biased region" description="Polar residues" evidence="14">
    <location>
        <begin position="8"/>
        <end position="22"/>
    </location>
</feature>
<evidence type="ECO:0000256" key="6">
    <source>
        <dbReference type="ARBA" id="ARBA00022538"/>
    </source>
</evidence>
<dbReference type="PANTHER" id="PTHR30540:SF79">
    <property type="entry name" value="LOW AFFINITY POTASSIUM TRANSPORT SYSTEM PROTEIN KUP"/>
    <property type="match status" value="1"/>
</dbReference>
<dbReference type="PANTHER" id="PTHR30540">
    <property type="entry name" value="OSMOTIC STRESS POTASSIUM TRANSPORTER"/>
    <property type="match status" value="1"/>
</dbReference>
<dbReference type="InterPro" id="IPR003855">
    <property type="entry name" value="K+_transporter"/>
</dbReference>
<name>A0ABS0S8J6_9HYPH</name>
<evidence type="ECO:0000313" key="17">
    <source>
        <dbReference type="EMBL" id="MBI1619609.1"/>
    </source>
</evidence>
<protein>
    <recommendedName>
        <fullName evidence="13">Probable potassium transport system protein Kup</fullName>
    </recommendedName>
</protein>
<dbReference type="HAMAP" id="MF_01522">
    <property type="entry name" value="Kup"/>
    <property type="match status" value="1"/>
</dbReference>
<keyword evidence="9 13" id="KW-0630">Potassium</keyword>
<evidence type="ECO:0000256" key="8">
    <source>
        <dbReference type="ARBA" id="ARBA00022847"/>
    </source>
</evidence>
<keyword evidence="4 13" id="KW-1003">Cell membrane</keyword>
<dbReference type="InterPro" id="IPR053952">
    <property type="entry name" value="K_trans_C"/>
</dbReference>
<evidence type="ECO:0000313" key="18">
    <source>
        <dbReference type="Proteomes" id="UP000601789"/>
    </source>
</evidence>
<dbReference type="Proteomes" id="UP000601789">
    <property type="component" value="Unassembled WGS sequence"/>
</dbReference>
<keyword evidence="11 13" id="KW-0406">Ion transport</keyword>
<comment type="subcellular location">
    <subcellularLocation>
        <location evidence="13">Cell membrane</location>
        <topology evidence="13">Multi-pass membrane protein</topology>
    </subcellularLocation>
    <subcellularLocation>
        <location evidence="1">Membrane</location>
        <topology evidence="1">Multi-pass membrane protein</topology>
    </subcellularLocation>
</comment>
<feature type="transmembrane region" description="Helical" evidence="13">
    <location>
        <begin position="154"/>
        <end position="172"/>
    </location>
</feature>
<keyword evidence="3 13" id="KW-0813">Transport</keyword>
<evidence type="ECO:0000259" key="16">
    <source>
        <dbReference type="Pfam" id="PF22776"/>
    </source>
</evidence>
<comment type="caution">
    <text evidence="17">The sequence shown here is derived from an EMBL/GenBank/DDBJ whole genome shotgun (WGS) entry which is preliminary data.</text>
</comment>
<evidence type="ECO:0000256" key="13">
    <source>
        <dbReference type="HAMAP-Rule" id="MF_01522"/>
    </source>
</evidence>
<keyword evidence="8 13" id="KW-0769">Symport</keyword>